<gene>
    <name evidence="8" type="ORF">BP01DRAFT_240346</name>
</gene>
<dbReference type="SUPFAM" id="SSF57701">
    <property type="entry name" value="Zn2/Cys6 DNA-binding domain"/>
    <property type="match status" value="1"/>
</dbReference>
<evidence type="ECO:0000256" key="4">
    <source>
        <dbReference type="ARBA" id="ARBA00023163"/>
    </source>
</evidence>
<dbReference type="EMBL" id="KZ821226">
    <property type="protein sequence ID" value="PYH46911.1"/>
    <property type="molecule type" value="Genomic_DNA"/>
</dbReference>
<evidence type="ECO:0000256" key="1">
    <source>
        <dbReference type="ARBA" id="ARBA00004123"/>
    </source>
</evidence>
<dbReference type="GO" id="GO:0000981">
    <property type="term" value="F:DNA-binding transcription factor activity, RNA polymerase II-specific"/>
    <property type="evidence" value="ECO:0007669"/>
    <property type="project" value="InterPro"/>
</dbReference>
<dbReference type="InterPro" id="IPR021858">
    <property type="entry name" value="Fun_TF"/>
</dbReference>
<dbReference type="PANTHER" id="PTHR37534">
    <property type="entry name" value="TRANSCRIPTIONAL ACTIVATOR PROTEIN UGA3"/>
    <property type="match status" value="1"/>
</dbReference>
<feature type="domain" description="Zn(2)-C6 fungal-type" evidence="7">
    <location>
        <begin position="10"/>
        <end position="38"/>
    </location>
</feature>
<sequence length="545" mass="61569">MSTPQLFGRACKTCRRRGRRCDRVLPACGTCESNGLVCEGYLLRWSGLASRGRLAGKTFPMNAASSEKRQRRPRRSQQHAPPPASTTRSPTGEESFVHDCQPNDEATPSNGSPEWLPAERSHLNTDTVSPMDSASFTVQPEVFDDPFLPSDEAEIAPEAIAPCDAPLESGQIPASQPPLFPALDIIAIPTELKFILEYHLCEVVPKLCVDNHDPKNPYRDYIFPLATEVPSLMYACAALAACHFNVRLGTTQFQNEFLRFKGKAMKRLQEDLYSPLRAKQPATIATILMLCLCDICHRGFSTFDSHFRGAKKLIELRGSDRTVGCFVEQYLVWLDIMAAASHSRQPVFSSQDIGEFFDGGGPDWSFDVFPCTLEQFQVLCEIVSVYKSQTNPEWPSMETLCQVEEIKQKLLQGWPRSNRGRHWFHLTEAYRYAILLYLIRLFPCDVDEYEIDWLVSSVFYHARSTPPASGWSDQLLWPLFHAGLETKDPKRQNWLRERAQCMQISGGFGNVQSALTILEGVWAGQRPSKYLDLMRGFENVNLLLI</sequence>
<dbReference type="PANTHER" id="PTHR37534:SF46">
    <property type="entry name" value="ZN(II)2CYS6 TRANSCRIPTION FACTOR (EUROFUNG)"/>
    <property type="match status" value="1"/>
</dbReference>
<keyword evidence="5" id="KW-0539">Nucleus</keyword>
<dbReference type="RefSeq" id="XP_025432893.1">
    <property type="nucleotide sequence ID" value="XM_025571260.1"/>
</dbReference>
<proteinExistence type="predicted"/>
<dbReference type="GO" id="GO:0005634">
    <property type="term" value="C:nucleus"/>
    <property type="evidence" value="ECO:0007669"/>
    <property type="project" value="UniProtKB-SubCell"/>
</dbReference>
<reference evidence="8 9" key="1">
    <citation type="submission" date="2016-12" db="EMBL/GenBank/DDBJ databases">
        <title>The genomes of Aspergillus section Nigri reveals drivers in fungal speciation.</title>
        <authorList>
            <consortium name="DOE Joint Genome Institute"/>
            <person name="Vesth T.C."/>
            <person name="Nybo J."/>
            <person name="Theobald S."/>
            <person name="Brandl J."/>
            <person name="Frisvad J.C."/>
            <person name="Nielsen K.F."/>
            <person name="Lyhne E.K."/>
            <person name="Kogle M.E."/>
            <person name="Kuo A."/>
            <person name="Riley R."/>
            <person name="Clum A."/>
            <person name="Nolan M."/>
            <person name="Lipzen A."/>
            <person name="Salamov A."/>
            <person name="Henrissat B."/>
            <person name="Wiebenga A."/>
            <person name="De Vries R.P."/>
            <person name="Grigoriev I.V."/>
            <person name="Mortensen U.H."/>
            <person name="Andersen M.R."/>
            <person name="Baker S.E."/>
        </authorList>
    </citation>
    <scope>NUCLEOTIDE SEQUENCE [LARGE SCALE GENOMIC DNA]</scope>
    <source>
        <strain evidence="8 9">JOP 1030-1</strain>
    </source>
</reference>
<evidence type="ECO:0000256" key="2">
    <source>
        <dbReference type="ARBA" id="ARBA00023015"/>
    </source>
</evidence>
<dbReference type="InterPro" id="IPR036864">
    <property type="entry name" value="Zn2-C6_fun-type_DNA-bd_sf"/>
</dbReference>
<dbReference type="GO" id="GO:0009893">
    <property type="term" value="P:positive regulation of metabolic process"/>
    <property type="evidence" value="ECO:0007669"/>
    <property type="project" value="UniProtKB-ARBA"/>
</dbReference>
<keyword evidence="3" id="KW-0238">DNA-binding</keyword>
<dbReference type="AlphaFoldDB" id="A0A318ZH70"/>
<evidence type="ECO:0000256" key="6">
    <source>
        <dbReference type="SAM" id="MobiDB-lite"/>
    </source>
</evidence>
<dbReference type="GeneID" id="37072488"/>
<protein>
    <recommendedName>
        <fullName evidence="7">Zn(2)-C6 fungal-type domain-containing protein</fullName>
    </recommendedName>
</protein>
<dbReference type="Pfam" id="PF00172">
    <property type="entry name" value="Zn_clus"/>
    <property type="match status" value="1"/>
</dbReference>
<keyword evidence="2" id="KW-0805">Transcription regulation</keyword>
<dbReference type="Proteomes" id="UP000248349">
    <property type="component" value="Unassembled WGS sequence"/>
</dbReference>
<comment type="subcellular location">
    <subcellularLocation>
        <location evidence="1">Nucleus</location>
    </subcellularLocation>
</comment>
<dbReference type="InterPro" id="IPR001138">
    <property type="entry name" value="Zn2Cys6_DnaBD"/>
</dbReference>
<dbReference type="OrthoDB" id="2015447at2759"/>
<evidence type="ECO:0000259" key="7">
    <source>
        <dbReference type="PROSITE" id="PS50048"/>
    </source>
</evidence>
<dbReference type="STRING" id="1450539.A0A318ZH70"/>
<dbReference type="SMART" id="SM00066">
    <property type="entry name" value="GAL4"/>
    <property type="match status" value="1"/>
</dbReference>
<dbReference type="GO" id="GO:0008270">
    <property type="term" value="F:zinc ion binding"/>
    <property type="evidence" value="ECO:0007669"/>
    <property type="project" value="InterPro"/>
</dbReference>
<dbReference type="Pfam" id="PF11951">
    <property type="entry name" value="Fungal_trans_2"/>
    <property type="match status" value="1"/>
</dbReference>
<evidence type="ECO:0000256" key="5">
    <source>
        <dbReference type="ARBA" id="ARBA00023242"/>
    </source>
</evidence>
<feature type="region of interest" description="Disordered" evidence="6">
    <location>
        <begin position="59"/>
        <end position="118"/>
    </location>
</feature>
<evidence type="ECO:0000313" key="9">
    <source>
        <dbReference type="Proteomes" id="UP000248349"/>
    </source>
</evidence>
<dbReference type="PROSITE" id="PS50048">
    <property type="entry name" value="ZN2_CY6_FUNGAL_2"/>
    <property type="match status" value="1"/>
</dbReference>
<dbReference type="GO" id="GO:0003677">
    <property type="term" value="F:DNA binding"/>
    <property type="evidence" value="ECO:0007669"/>
    <property type="project" value="UniProtKB-KW"/>
</dbReference>
<keyword evidence="4" id="KW-0804">Transcription</keyword>
<evidence type="ECO:0000256" key="3">
    <source>
        <dbReference type="ARBA" id="ARBA00023125"/>
    </source>
</evidence>
<organism evidence="8 9">
    <name type="scientific">Aspergillus saccharolyticus JOP 1030-1</name>
    <dbReference type="NCBI Taxonomy" id="1450539"/>
    <lineage>
        <taxon>Eukaryota</taxon>
        <taxon>Fungi</taxon>
        <taxon>Dikarya</taxon>
        <taxon>Ascomycota</taxon>
        <taxon>Pezizomycotina</taxon>
        <taxon>Eurotiomycetes</taxon>
        <taxon>Eurotiomycetidae</taxon>
        <taxon>Eurotiales</taxon>
        <taxon>Aspergillaceae</taxon>
        <taxon>Aspergillus</taxon>
        <taxon>Aspergillus subgen. Circumdati</taxon>
    </lineage>
</organism>
<name>A0A318ZH70_9EURO</name>
<keyword evidence="9" id="KW-1185">Reference proteome</keyword>
<dbReference type="Gene3D" id="4.10.240.10">
    <property type="entry name" value="Zn(2)-C6 fungal-type DNA-binding domain"/>
    <property type="match status" value="1"/>
</dbReference>
<evidence type="ECO:0000313" key="8">
    <source>
        <dbReference type="EMBL" id="PYH46911.1"/>
    </source>
</evidence>
<accession>A0A318ZH70</accession>